<feature type="transmembrane region" description="Helical" evidence="1">
    <location>
        <begin position="9"/>
        <end position="29"/>
    </location>
</feature>
<sequence>MGRKTVSDLLTGLAVVFTALLLVAAVLSWRASFVSPEAGNFWASIGLLMPVILLLNLAALVWWLLLRRWGVALMPVAALALNLGYVSAMIQLPDFDDEGPHDIRVATLNAYGFRRLGPTSVTARAIASMMNREHIDVACFQEFIDDRAFPPDSIARLFAPQMPYFVYRAGQAVLSRFPIVDHRYVRFPDSGNDYLQADVKVGDDTVRIFSVHLQTSGISGLRQRFRKDHGRDVPVERVIGELERNSRIRAQQVREIRAVIDSTHYPVIVAGDFNDTPSSYTYRRLKGGMTDGFRAVGNGFGGTFRYLGGVLRIDYIFYDDRFAGVGYYMPQDDVSDHKAVVAELRFRRI</sequence>
<name>A0ABV1GU18_9BACT</name>
<dbReference type="InterPro" id="IPR051916">
    <property type="entry name" value="GPI-anchor_lipid_remodeler"/>
</dbReference>
<keyword evidence="4" id="KW-1185">Reference proteome</keyword>
<organism evidence="3 4">
    <name type="scientific">Alistipes intestinihominis</name>
    <dbReference type="NCBI Taxonomy" id="3133172"/>
    <lineage>
        <taxon>Bacteria</taxon>
        <taxon>Pseudomonadati</taxon>
        <taxon>Bacteroidota</taxon>
        <taxon>Bacteroidia</taxon>
        <taxon>Bacteroidales</taxon>
        <taxon>Rikenellaceae</taxon>
        <taxon>Alistipes</taxon>
    </lineage>
</organism>
<feature type="domain" description="Endonuclease/exonuclease/phosphatase" evidence="2">
    <location>
        <begin position="106"/>
        <end position="337"/>
    </location>
</feature>
<dbReference type="Pfam" id="PF03372">
    <property type="entry name" value="Exo_endo_phos"/>
    <property type="match status" value="1"/>
</dbReference>
<evidence type="ECO:0000256" key="1">
    <source>
        <dbReference type="SAM" id="Phobius"/>
    </source>
</evidence>
<keyword evidence="3" id="KW-0255">Endonuclease</keyword>
<evidence type="ECO:0000313" key="3">
    <source>
        <dbReference type="EMBL" id="MEQ2543884.1"/>
    </source>
</evidence>
<dbReference type="EMBL" id="JBBMFL010000002">
    <property type="protein sequence ID" value="MEQ2543884.1"/>
    <property type="molecule type" value="Genomic_DNA"/>
</dbReference>
<reference evidence="3 4" key="1">
    <citation type="submission" date="2024-03" db="EMBL/GenBank/DDBJ databases">
        <title>Human intestinal bacterial collection.</title>
        <authorList>
            <person name="Pauvert C."/>
            <person name="Hitch T.C.A."/>
            <person name="Clavel T."/>
        </authorList>
    </citation>
    <scope>NUCLEOTIDE SEQUENCE [LARGE SCALE GENOMIC DNA]</scope>
    <source>
        <strain evidence="3 4">CLA-KB-H122</strain>
    </source>
</reference>
<evidence type="ECO:0000313" key="4">
    <source>
        <dbReference type="Proteomes" id="UP001460202"/>
    </source>
</evidence>
<feature type="transmembrane region" description="Helical" evidence="1">
    <location>
        <begin position="72"/>
        <end position="92"/>
    </location>
</feature>
<dbReference type="Proteomes" id="UP001460202">
    <property type="component" value="Unassembled WGS sequence"/>
</dbReference>
<dbReference type="CDD" id="cd09084">
    <property type="entry name" value="EEP-2"/>
    <property type="match status" value="1"/>
</dbReference>
<protein>
    <submittedName>
        <fullName evidence="3">Endonuclease/exonuclease/phosphatase family protein</fullName>
    </submittedName>
</protein>
<keyword evidence="3" id="KW-0378">Hydrolase</keyword>
<keyword evidence="1" id="KW-1133">Transmembrane helix</keyword>
<keyword evidence="1" id="KW-0812">Transmembrane</keyword>
<feature type="transmembrane region" description="Helical" evidence="1">
    <location>
        <begin position="41"/>
        <end position="65"/>
    </location>
</feature>
<comment type="caution">
    <text evidence="3">The sequence shown here is derived from an EMBL/GenBank/DDBJ whole genome shotgun (WGS) entry which is preliminary data.</text>
</comment>
<dbReference type="Gene3D" id="3.60.10.10">
    <property type="entry name" value="Endonuclease/exonuclease/phosphatase"/>
    <property type="match status" value="1"/>
</dbReference>
<dbReference type="InterPro" id="IPR005135">
    <property type="entry name" value="Endo/exonuclease/phosphatase"/>
</dbReference>
<keyword evidence="3" id="KW-0540">Nuclease</keyword>
<dbReference type="GO" id="GO:0004519">
    <property type="term" value="F:endonuclease activity"/>
    <property type="evidence" value="ECO:0007669"/>
    <property type="project" value="UniProtKB-KW"/>
</dbReference>
<dbReference type="PANTHER" id="PTHR14859">
    <property type="entry name" value="CALCOFLUOR WHITE HYPERSENSITIVE PROTEIN PRECURSOR"/>
    <property type="match status" value="1"/>
</dbReference>
<keyword evidence="1" id="KW-0472">Membrane</keyword>
<dbReference type="InterPro" id="IPR036691">
    <property type="entry name" value="Endo/exonu/phosph_ase_sf"/>
</dbReference>
<dbReference type="SUPFAM" id="SSF56219">
    <property type="entry name" value="DNase I-like"/>
    <property type="match status" value="1"/>
</dbReference>
<accession>A0ABV1GU18</accession>
<dbReference type="RefSeq" id="WP_195497242.1">
    <property type="nucleotide sequence ID" value="NZ_JBBMFL010000002.1"/>
</dbReference>
<evidence type="ECO:0000259" key="2">
    <source>
        <dbReference type="Pfam" id="PF03372"/>
    </source>
</evidence>
<gene>
    <name evidence="3" type="ORF">WMO46_02835</name>
</gene>
<proteinExistence type="predicted"/>
<dbReference type="PANTHER" id="PTHR14859:SF15">
    <property type="entry name" value="ENDONUCLEASE_EXONUCLEASE_PHOSPHATASE DOMAIN-CONTAINING PROTEIN"/>
    <property type="match status" value="1"/>
</dbReference>